<comment type="caution">
    <text evidence="1">The sequence shown here is derived from an EMBL/GenBank/DDBJ whole genome shotgun (WGS) entry which is preliminary data.</text>
</comment>
<keyword evidence="2" id="KW-1185">Reference proteome</keyword>
<dbReference type="AlphaFoldDB" id="A0A7Y0LXH9"/>
<reference evidence="1 2" key="1">
    <citation type="submission" date="2020-04" db="EMBL/GenBank/DDBJ databases">
        <title>Sequencing and Assembly of C. fimi.</title>
        <authorList>
            <person name="Ramsey A.R."/>
        </authorList>
    </citation>
    <scope>NUCLEOTIDE SEQUENCE [LARGE SCALE GENOMIC DNA]</scope>
    <source>
        <strain evidence="1 2">SB</strain>
    </source>
</reference>
<dbReference type="EMBL" id="JABCJJ010000009">
    <property type="protein sequence ID" value="NMR20082.1"/>
    <property type="molecule type" value="Genomic_DNA"/>
</dbReference>
<gene>
    <name evidence="1" type="ORF">HIR71_07590</name>
</gene>
<protein>
    <submittedName>
        <fullName evidence="1">Uncharacterized protein</fullName>
    </submittedName>
</protein>
<evidence type="ECO:0000313" key="2">
    <source>
        <dbReference type="Proteomes" id="UP000562124"/>
    </source>
</evidence>
<organism evidence="1 2">
    <name type="scientific">Cellulomonas fimi</name>
    <dbReference type="NCBI Taxonomy" id="1708"/>
    <lineage>
        <taxon>Bacteria</taxon>
        <taxon>Bacillati</taxon>
        <taxon>Actinomycetota</taxon>
        <taxon>Actinomycetes</taxon>
        <taxon>Micrococcales</taxon>
        <taxon>Cellulomonadaceae</taxon>
        <taxon>Cellulomonas</taxon>
    </lineage>
</organism>
<sequence>MVPGPDAAGEVDLIATAVLGCPAVVALDTGGLRMVATYLPGRRVVGVRTDEQLVEVAVVGALGVPVTGLDRQVRAAVAPYAAGRRVDLHVADLADPSVVAVPVPVPVGLTPP</sequence>
<accession>A0A7Y0LXH9</accession>
<name>A0A7Y0LXH9_CELFI</name>
<proteinExistence type="predicted"/>
<dbReference type="Proteomes" id="UP000562124">
    <property type="component" value="Unassembled WGS sequence"/>
</dbReference>
<evidence type="ECO:0000313" key="1">
    <source>
        <dbReference type="EMBL" id="NMR20082.1"/>
    </source>
</evidence>